<protein>
    <submittedName>
        <fullName evidence="2">Uncharacterized protein</fullName>
    </submittedName>
</protein>
<dbReference type="AlphaFoldDB" id="A0A5C5X6Q0"/>
<dbReference type="OrthoDB" id="285475at2"/>
<evidence type="ECO:0000256" key="1">
    <source>
        <dbReference type="SAM" id="MobiDB-lite"/>
    </source>
</evidence>
<sequence>MMQVKRTVQIDVGTRGRRRRSEREQAAVPSGRIPRVSRLMALAIKFDGLITTGIITDRSELARLAHVTQPRMTQIMNLLHLAPDIQEQLLFLPRVTNGRDPITEKMLRPVAAEVSWFEQRKKWTAMKITSQTAHRR</sequence>
<evidence type="ECO:0000313" key="2">
    <source>
        <dbReference type="EMBL" id="TWT58329.1"/>
    </source>
</evidence>
<dbReference type="EMBL" id="SIHI01000001">
    <property type="protein sequence ID" value="TWT58329.1"/>
    <property type="molecule type" value="Genomic_DNA"/>
</dbReference>
<evidence type="ECO:0000313" key="3">
    <source>
        <dbReference type="Proteomes" id="UP000317243"/>
    </source>
</evidence>
<reference evidence="2 3" key="1">
    <citation type="submission" date="2019-02" db="EMBL/GenBank/DDBJ databases">
        <title>Deep-cultivation of Planctomycetes and their phenomic and genomic characterization uncovers novel biology.</title>
        <authorList>
            <person name="Wiegand S."/>
            <person name="Jogler M."/>
            <person name="Boedeker C."/>
            <person name="Pinto D."/>
            <person name="Vollmers J."/>
            <person name="Rivas-Marin E."/>
            <person name="Kohn T."/>
            <person name="Peeters S.H."/>
            <person name="Heuer A."/>
            <person name="Rast P."/>
            <person name="Oberbeckmann S."/>
            <person name="Bunk B."/>
            <person name="Jeske O."/>
            <person name="Meyerdierks A."/>
            <person name="Storesund J.E."/>
            <person name="Kallscheuer N."/>
            <person name="Luecker S."/>
            <person name="Lage O.M."/>
            <person name="Pohl T."/>
            <person name="Merkel B.J."/>
            <person name="Hornburger P."/>
            <person name="Mueller R.-W."/>
            <person name="Bruemmer F."/>
            <person name="Labrenz M."/>
            <person name="Spormann A.M."/>
            <person name="Op Den Camp H."/>
            <person name="Overmann J."/>
            <person name="Amann R."/>
            <person name="Jetten M.S.M."/>
            <person name="Mascher T."/>
            <person name="Medema M.H."/>
            <person name="Devos D.P."/>
            <person name="Kaster A.-K."/>
            <person name="Ovreas L."/>
            <person name="Rohde M."/>
            <person name="Galperin M.Y."/>
            <person name="Jogler C."/>
        </authorList>
    </citation>
    <scope>NUCLEOTIDE SEQUENCE [LARGE SCALE GENOMIC DNA]</scope>
    <source>
        <strain evidence="2 3">KOR42</strain>
    </source>
</reference>
<keyword evidence="3" id="KW-1185">Reference proteome</keyword>
<gene>
    <name evidence="2" type="ORF">KOR42_17030</name>
</gene>
<name>A0A5C5X6Q0_9PLAN</name>
<comment type="caution">
    <text evidence="2">The sequence shown here is derived from an EMBL/GenBank/DDBJ whole genome shotgun (WGS) entry which is preliminary data.</text>
</comment>
<dbReference type="RefSeq" id="WP_146508637.1">
    <property type="nucleotide sequence ID" value="NZ_SIHI01000001.1"/>
</dbReference>
<organism evidence="2 3">
    <name type="scientific">Thalassoglobus neptunius</name>
    <dbReference type="NCBI Taxonomy" id="1938619"/>
    <lineage>
        <taxon>Bacteria</taxon>
        <taxon>Pseudomonadati</taxon>
        <taxon>Planctomycetota</taxon>
        <taxon>Planctomycetia</taxon>
        <taxon>Planctomycetales</taxon>
        <taxon>Planctomycetaceae</taxon>
        <taxon>Thalassoglobus</taxon>
    </lineage>
</organism>
<dbReference type="Proteomes" id="UP000317243">
    <property type="component" value="Unassembled WGS sequence"/>
</dbReference>
<proteinExistence type="predicted"/>
<accession>A0A5C5X6Q0</accession>
<feature type="region of interest" description="Disordered" evidence="1">
    <location>
        <begin position="1"/>
        <end position="29"/>
    </location>
</feature>